<dbReference type="SUPFAM" id="SSF81301">
    <property type="entry name" value="Nucleotidyltransferase"/>
    <property type="match status" value="1"/>
</dbReference>
<dbReference type="InterPro" id="IPR043519">
    <property type="entry name" value="NT_sf"/>
</dbReference>
<keyword evidence="2" id="KW-0808">Transferase</keyword>
<dbReference type="Gene3D" id="3.30.460.10">
    <property type="entry name" value="Beta Polymerase, domain 2"/>
    <property type="match status" value="1"/>
</dbReference>
<dbReference type="InterPro" id="IPR052930">
    <property type="entry name" value="TA_antitoxin_MntA"/>
</dbReference>
<accession>A0A5Q2N4X9</accession>
<organism evidence="2 3">
    <name type="scientific">Heliorestis convoluta</name>
    <dbReference type="NCBI Taxonomy" id="356322"/>
    <lineage>
        <taxon>Bacteria</taxon>
        <taxon>Bacillati</taxon>
        <taxon>Bacillota</taxon>
        <taxon>Clostridia</taxon>
        <taxon>Eubacteriales</taxon>
        <taxon>Heliobacteriaceae</taxon>
        <taxon>Heliorestis</taxon>
    </lineage>
</organism>
<proteinExistence type="predicted"/>
<evidence type="ECO:0000259" key="1">
    <source>
        <dbReference type="Pfam" id="PF18765"/>
    </source>
</evidence>
<reference evidence="3" key="1">
    <citation type="submission" date="2019-11" db="EMBL/GenBank/DDBJ databases">
        <title>Genome sequence of Heliorestis convoluta strain HH, an alkaliphilic and minimalistic phototrophic bacterium from a soda lake in Egypt.</title>
        <authorList>
            <person name="Dewey E.D."/>
            <person name="Stokes L.M."/>
            <person name="Burchell B.M."/>
            <person name="Shaffer K.N."/>
            <person name="Huntington A.M."/>
            <person name="Baker J.M."/>
            <person name="Nadendla S."/>
            <person name="Giglio M.G."/>
            <person name="Touchman J.W."/>
            <person name="Blankenship R.E."/>
            <person name="Madigan M.T."/>
            <person name="Sattley W.M."/>
        </authorList>
    </citation>
    <scope>NUCLEOTIDE SEQUENCE [LARGE SCALE GENOMIC DNA]</scope>
    <source>
        <strain evidence="3">HH</strain>
    </source>
</reference>
<protein>
    <submittedName>
        <fullName evidence="2">Nucleotidyltransferase domain protein</fullName>
    </submittedName>
</protein>
<dbReference type="CDD" id="cd05403">
    <property type="entry name" value="NT_KNTase_like"/>
    <property type="match status" value="1"/>
</dbReference>
<evidence type="ECO:0000313" key="3">
    <source>
        <dbReference type="Proteomes" id="UP000366051"/>
    </source>
</evidence>
<evidence type="ECO:0000313" key="2">
    <source>
        <dbReference type="EMBL" id="QGG48949.1"/>
    </source>
</evidence>
<dbReference type="RefSeq" id="WP_162008053.1">
    <property type="nucleotide sequence ID" value="NZ_CP045875.1"/>
</dbReference>
<name>A0A5Q2N4X9_9FIRM</name>
<dbReference type="KEGG" id="hcv:FTV88_2860"/>
<gene>
    <name evidence="2" type="ORF">FTV88_2860</name>
</gene>
<dbReference type="InterPro" id="IPR041633">
    <property type="entry name" value="Polbeta"/>
</dbReference>
<dbReference type="PANTHER" id="PTHR43852:SF3">
    <property type="entry name" value="NUCLEOTIDYLTRANSFERASE"/>
    <property type="match status" value="1"/>
</dbReference>
<dbReference type="NCBIfam" id="NF047752">
    <property type="entry name" value="MntA_antitoxin"/>
    <property type="match status" value="1"/>
</dbReference>
<dbReference type="PANTHER" id="PTHR43852">
    <property type="entry name" value="NUCLEOTIDYLTRANSFERASE"/>
    <property type="match status" value="1"/>
</dbReference>
<keyword evidence="3" id="KW-1185">Reference proteome</keyword>
<sequence length="149" mass="17508">MTIKNTIEEAIEETKKILQKKEEVSAAYLFGSIAKGNYRANSDIDIAILFIPAMTKLERFEKRLELMGHIEDVAQRSADVIDLLEAPLFLQHQIRKYGKLIIEKDKAYRIDQEVRSRREYFDLMPHLERRQKAIIKDFLEKRGKENGRS</sequence>
<dbReference type="GO" id="GO:0016740">
    <property type="term" value="F:transferase activity"/>
    <property type="evidence" value="ECO:0007669"/>
    <property type="project" value="UniProtKB-KW"/>
</dbReference>
<feature type="domain" description="Polymerase beta nucleotidyltransferase" evidence="1">
    <location>
        <begin position="12"/>
        <end position="106"/>
    </location>
</feature>
<dbReference type="Pfam" id="PF18765">
    <property type="entry name" value="Polbeta"/>
    <property type="match status" value="1"/>
</dbReference>
<dbReference type="EMBL" id="CP045875">
    <property type="protein sequence ID" value="QGG48949.1"/>
    <property type="molecule type" value="Genomic_DNA"/>
</dbReference>
<dbReference type="AlphaFoldDB" id="A0A5Q2N4X9"/>
<dbReference type="Proteomes" id="UP000366051">
    <property type="component" value="Chromosome"/>
</dbReference>